<dbReference type="RefSeq" id="WP_096292564.1">
    <property type="nucleotide sequence ID" value="NZ_LT907782.1"/>
</dbReference>
<dbReference type="EMBL" id="LT907782">
    <property type="protein sequence ID" value="SNX59874.1"/>
    <property type="molecule type" value="Genomic_DNA"/>
</dbReference>
<evidence type="ECO:0000313" key="1">
    <source>
        <dbReference type="EMBL" id="SNX59874.1"/>
    </source>
</evidence>
<dbReference type="Proteomes" id="UP000242498">
    <property type="component" value="Chromosome I"/>
</dbReference>
<evidence type="ECO:0000313" key="2">
    <source>
        <dbReference type="Proteomes" id="UP000242498"/>
    </source>
</evidence>
<name>A0A285BX61_9PROT</name>
<gene>
    <name evidence="1" type="ORF">SAMN06296273_1317</name>
</gene>
<reference evidence="1 2" key="1">
    <citation type="submission" date="2017-08" db="EMBL/GenBank/DDBJ databases">
        <authorList>
            <person name="de Groot N.N."/>
        </authorList>
    </citation>
    <scope>NUCLEOTIDE SEQUENCE [LARGE SCALE GENOMIC DNA]</scope>
    <source>
        <strain evidence="1 2">Nm15</strain>
    </source>
</reference>
<proteinExistence type="predicted"/>
<dbReference type="AlphaFoldDB" id="A0A285BX61"/>
<accession>A0A285BX61</accession>
<protein>
    <submittedName>
        <fullName evidence="1">Uncharacterized protein</fullName>
    </submittedName>
</protein>
<sequence length="72" mass="8380">MLDLSLSEEQQKIRAKFLDDKDRDAIIHQWLKEWGLGPLQTRVITRILLPILVKCLGQGGLEVLQWLDDKLK</sequence>
<organism evidence="1 2">
    <name type="scientific">Nitrosomonas ureae</name>
    <dbReference type="NCBI Taxonomy" id="44577"/>
    <lineage>
        <taxon>Bacteria</taxon>
        <taxon>Pseudomonadati</taxon>
        <taxon>Pseudomonadota</taxon>
        <taxon>Betaproteobacteria</taxon>
        <taxon>Nitrosomonadales</taxon>
        <taxon>Nitrosomonadaceae</taxon>
        <taxon>Nitrosomonas</taxon>
    </lineage>
</organism>